<name>A0A8S3RS81_MYTED</name>
<evidence type="ECO:0000313" key="2">
    <source>
        <dbReference type="EMBL" id="CAG2207723.1"/>
    </source>
</evidence>
<feature type="region of interest" description="Disordered" evidence="1">
    <location>
        <begin position="17"/>
        <end position="47"/>
    </location>
</feature>
<dbReference type="EMBL" id="CAJPWZ010001090">
    <property type="protein sequence ID" value="CAG2207723.1"/>
    <property type="molecule type" value="Genomic_DNA"/>
</dbReference>
<dbReference type="Proteomes" id="UP000683360">
    <property type="component" value="Unassembled WGS sequence"/>
</dbReference>
<comment type="caution">
    <text evidence="2">The sequence shown here is derived from an EMBL/GenBank/DDBJ whole genome shotgun (WGS) entry which is preliminary data.</text>
</comment>
<keyword evidence="3" id="KW-1185">Reference proteome</keyword>
<evidence type="ECO:0000256" key="1">
    <source>
        <dbReference type="SAM" id="MobiDB-lite"/>
    </source>
</evidence>
<feature type="region of interest" description="Disordered" evidence="1">
    <location>
        <begin position="185"/>
        <end position="216"/>
    </location>
</feature>
<sequence>MGDRECKKDNRRILDDDRDVILHRPAPDEGLAPDEEDLKEHEQSKKLATSNEDYVDLVEKGPVLETSGGNATKFSCTSENRFRRRRKAKVQISFISTVFYDGTFLQISVVGSVEVDKNFILNCTCRGICEGNKIWTRGLNNKELAYNQWVLKDKIEIIQSSYEEFSIRVLKANKTDIESNYTCLQKHSPTQSPTVASTAQKPISTPQQPKKSNTGEIGGKVFGALVGVGVL</sequence>
<feature type="compositionally biased region" description="Polar residues" evidence="1">
    <location>
        <begin position="185"/>
        <end position="215"/>
    </location>
</feature>
<evidence type="ECO:0000313" key="3">
    <source>
        <dbReference type="Proteomes" id="UP000683360"/>
    </source>
</evidence>
<protein>
    <submittedName>
        <fullName evidence="2">Uncharacterized protein</fullName>
    </submittedName>
</protein>
<reference evidence="2" key="1">
    <citation type="submission" date="2021-03" db="EMBL/GenBank/DDBJ databases">
        <authorList>
            <person name="Bekaert M."/>
        </authorList>
    </citation>
    <scope>NUCLEOTIDE SEQUENCE</scope>
</reference>
<organism evidence="2 3">
    <name type="scientific">Mytilus edulis</name>
    <name type="common">Blue mussel</name>
    <dbReference type="NCBI Taxonomy" id="6550"/>
    <lineage>
        <taxon>Eukaryota</taxon>
        <taxon>Metazoa</taxon>
        <taxon>Spiralia</taxon>
        <taxon>Lophotrochozoa</taxon>
        <taxon>Mollusca</taxon>
        <taxon>Bivalvia</taxon>
        <taxon>Autobranchia</taxon>
        <taxon>Pteriomorphia</taxon>
        <taxon>Mytilida</taxon>
        <taxon>Mytiloidea</taxon>
        <taxon>Mytilidae</taxon>
        <taxon>Mytilinae</taxon>
        <taxon>Mytilus</taxon>
    </lineage>
</organism>
<gene>
    <name evidence="2" type="ORF">MEDL_21994</name>
</gene>
<accession>A0A8S3RS81</accession>
<proteinExistence type="predicted"/>
<feature type="compositionally biased region" description="Basic and acidic residues" evidence="1">
    <location>
        <begin position="17"/>
        <end position="27"/>
    </location>
</feature>
<dbReference type="AlphaFoldDB" id="A0A8S3RS81"/>